<feature type="transmembrane region" description="Helical" evidence="8">
    <location>
        <begin position="157"/>
        <end position="176"/>
    </location>
</feature>
<comment type="pathway">
    <text evidence="2">Carotenoid biosynthesis.</text>
</comment>
<dbReference type="GO" id="GO:0016117">
    <property type="term" value="P:carotenoid biosynthetic process"/>
    <property type="evidence" value="ECO:0007669"/>
    <property type="project" value="UniProtKB-KW"/>
</dbReference>
<sequence length="251" mass="28711">MHSTYLLINICSAIVPFLFSFYPAIRFSKHFKAFFAANLIASACFIAWDILFTAQGVWGFNDTYILGPKMFNLPAEEVLFFICIPFACVFTYHCFNTFYRITWPEKVERAVVAGLSCLLLVIGFMHTGKAYTSVTCISTAILLIALEFVFKVKWLPGFLSIYPLLLIPFFMVNGLLTGTGLEQPVVWYNNDENVSIRVLTIPVEDFVYGLEMLLFNLFFYEKFKPLFIARPSQVETNPRQTIRGRSVSNVE</sequence>
<feature type="transmembrane region" description="Helical" evidence="8">
    <location>
        <begin position="6"/>
        <end position="25"/>
    </location>
</feature>
<dbReference type="NCBIfam" id="TIGR03462">
    <property type="entry name" value="CarR_dom_SF"/>
    <property type="match status" value="1"/>
</dbReference>
<gene>
    <name evidence="10" type="ORF">A4R26_08340</name>
</gene>
<dbReference type="GO" id="GO:0016020">
    <property type="term" value="C:membrane"/>
    <property type="evidence" value="ECO:0007669"/>
    <property type="project" value="UniProtKB-SubCell"/>
</dbReference>
<dbReference type="AlphaFoldDB" id="A0A1V9EL91"/>
<keyword evidence="3 8" id="KW-0812">Transmembrane</keyword>
<evidence type="ECO:0000313" key="10">
    <source>
        <dbReference type="EMBL" id="OQP46714.1"/>
    </source>
</evidence>
<feature type="transmembrane region" description="Helical" evidence="8">
    <location>
        <begin position="78"/>
        <end position="95"/>
    </location>
</feature>
<comment type="caution">
    <text evidence="10">The sequence shown here is derived from an EMBL/GenBank/DDBJ whole genome shotgun (WGS) entry which is preliminary data.</text>
</comment>
<dbReference type="GO" id="GO:0016872">
    <property type="term" value="F:intramolecular lyase activity"/>
    <property type="evidence" value="ECO:0007669"/>
    <property type="project" value="InterPro"/>
</dbReference>
<dbReference type="GO" id="GO:0045436">
    <property type="term" value="F:lycopene beta cyclase activity"/>
    <property type="evidence" value="ECO:0007669"/>
    <property type="project" value="UniProtKB-ARBA"/>
</dbReference>
<dbReference type="EMBL" id="LWBP01000243">
    <property type="protein sequence ID" value="OQP46714.1"/>
    <property type="molecule type" value="Genomic_DNA"/>
</dbReference>
<dbReference type="Proteomes" id="UP000192276">
    <property type="component" value="Unassembled WGS sequence"/>
</dbReference>
<evidence type="ECO:0000313" key="11">
    <source>
        <dbReference type="Proteomes" id="UP000192276"/>
    </source>
</evidence>
<dbReference type="InterPro" id="IPR017825">
    <property type="entry name" value="Lycopene_cyclase_dom"/>
</dbReference>
<evidence type="ECO:0000256" key="1">
    <source>
        <dbReference type="ARBA" id="ARBA00004141"/>
    </source>
</evidence>
<dbReference type="Pfam" id="PF18916">
    <property type="entry name" value="Lycopene_cyc"/>
    <property type="match status" value="2"/>
</dbReference>
<feature type="domain" description="Lycopene cyclase" evidence="9">
    <location>
        <begin position="129"/>
        <end position="223"/>
    </location>
</feature>
<keyword evidence="11" id="KW-1185">Reference proteome</keyword>
<feature type="transmembrane region" description="Helical" evidence="8">
    <location>
        <begin position="37"/>
        <end position="58"/>
    </location>
</feature>
<proteinExistence type="predicted"/>
<evidence type="ECO:0000256" key="8">
    <source>
        <dbReference type="SAM" id="Phobius"/>
    </source>
</evidence>
<keyword evidence="5 8" id="KW-1133">Transmembrane helix</keyword>
<comment type="subcellular location">
    <subcellularLocation>
        <location evidence="1">Membrane</location>
        <topology evidence="1">Multi-pass membrane protein</topology>
    </subcellularLocation>
</comment>
<feature type="transmembrane region" description="Helical" evidence="8">
    <location>
        <begin position="196"/>
        <end position="220"/>
    </location>
</feature>
<keyword evidence="7" id="KW-0413">Isomerase</keyword>
<evidence type="ECO:0000256" key="4">
    <source>
        <dbReference type="ARBA" id="ARBA00022746"/>
    </source>
</evidence>
<organism evidence="10 11">
    <name type="scientific">Niastella populi</name>
    <dbReference type="NCBI Taxonomy" id="550983"/>
    <lineage>
        <taxon>Bacteria</taxon>
        <taxon>Pseudomonadati</taxon>
        <taxon>Bacteroidota</taxon>
        <taxon>Chitinophagia</taxon>
        <taxon>Chitinophagales</taxon>
        <taxon>Chitinophagaceae</taxon>
        <taxon>Niastella</taxon>
    </lineage>
</organism>
<dbReference type="OrthoDB" id="5195186at2"/>
<protein>
    <recommendedName>
        <fullName evidence="9">Lycopene cyclase domain-containing protein</fullName>
    </recommendedName>
</protein>
<keyword evidence="6 8" id="KW-0472">Membrane</keyword>
<feature type="transmembrane region" description="Helical" evidence="8">
    <location>
        <begin position="107"/>
        <end position="125"/>
    </location>
</feature>
<accession>A0A1V9EL91</accession>
<dbReference type="STRING" id="550983.A4R26_08340"/>
<dbReference type="RefSeq" id="WP_081170867.1">
    <property type="nucleotide sequence ID" value="NZ_LWBP01000243.1"/>
</dbReference>
<evidence type="ECO:0000256" key="7">
    <source>
        <dbReference type="ARBA" id="ARBA00023235"/>
    </source>
</evidence>
<evidence type="ECO:0000259" key="9">
    <source>
        <dbReference type="Pfam" id="PF18916"/>
    </source>
</evidence>
<evidence type="ECO:0000256" key="6">
    <source>
        <dbReference type="ARBA" id="ARBA00023136"/>
    </source>
</evidence>
<feature type="transmembrane region" description="Helical" evidence="8">
    <location>
        <begin position="131"/>
        <end position="150"/>
    </location>
</feature>
<feature type="domain" description="Lycopene cyclase" evidence="9">
    <location>
        <begin position="3"/>
        <end position="95"/>
    </location>
</feature>
<evidence type="ECO:0000256" key="3">
    <source>
        <dbReference type="ARBA" id="ARBA00022692"/>
    </source>
</evidence>
<evidence type="ECO:0000256" key="5">
    <source>
        <dbReference type="ARBA" id="ARBA00022989"/>
    </source>
</evidence>
<evidence type="ECO:0000256" key="2">
    <source>
        <dbReference type="ARBA" id="ARBA00004829"/>
    </source>
</evidence>
<reference evidence="11" key="1">
    <citation type="submission" date="2016-04" db="EMBL/GenBank/DDBJ databases">
        <authorList>
            <person name="Chen L."/>
            <person name="Zhuang W."/>
            <person name="Wang G."/>
        </authorList>
    </citation>
    <scope>NUCLEOTIDE SEQUENCE [LARGE SCALE GENOMIC DNA]</scope>
    <source>
        <strain evidence="11">208</strain>
    </source>
</reference>
<keyword evidence="4" id="KW-0125">Carotenoid biosynthesis</keyword>
<name>A0A1V9EL91_9BACT</name>